<proteinExistence type="predicted"/>
<name>A0AA43GX27_9CYAN</name>
<feature type="domain" description="Transposase putative helix-turn-helix" evidence="1">
    <location>
        <begin position="4"/>
        <end position="27"/>
    </location>
</feature>
<feature type="non-terminal residue" evidence="2">
    <location>
        <position position="58"/>
    </location>
</feature>
<evidence type="ECO:0000313" key="3">
    <source>
        <dbReference type="Proteomes" id="UP001159370"/>
    </source>
</evidence>
<accession>A0AA43GX27</accession>
<protein>
    <submittedName>
        <fullName evidence="2">Helix-turn-helix domain-containing protein</fullName>
    </submittedName>
</protein>
<dbReference type="Pfam" id="PF12323">
    <property type="entry name" value="HTH_OrfB_IS605"/>
    <property type="match status" value="1"/>
</dbReference>
<dbReference type="Proteomes" id="UP001159370">
    <property type="component" value="Unassembled WGS sequence"/>
</dbReference>
<comment type="caution">
    <text evidence="2">The sequence shown here is derived from an EMBL/GenBank/DDBJ whole genome shotgun (WGS) entry which is preliminary data.</text>
</comment>
<dbReference type="EMBL" id="JANQDL010000008">
    <property type="protein sequence ID" value="MDH6062388.1"/>
    <property type="molecule type" value="Genomic_DNA"/>
</dbReference>
<organism evidence="2 3">
    <name type="scientific">Umezakia ovalisporum FSS-62</name>
    <dbReference type="NCBI Taxonomy" id="2971776"/>
    <lineage>
        <taxon>Bacteria</taxon>
        <taxon>Bacillati</taxon>
        <taxon>Cyanobacteriota</taxon>
        <taxon>Cyanophyceae</taxon>
        <taxon>Nostocales</taxon>
        <taxon>Nodulariaceae</taxon>
        <taxon>Umezakia</taxon>
    </lineage>
</organism>
<dbReference type="GeneID" id="83683264"/>
<dbReference type="AlphaFoldDB" id="A0AA43GX27"/>
<reference evidence="2 3" key="1">
    <citation type="journal article" date="2023" name="J. Phycol.">
        <title>Chrysosporum ovalisporum is synonymous with the true-branching cyanobacterium Umezakia natans (Nostocales/Aphanizomenonaceae).</title>
        <authorList>
            <person name="McGregor G.B."/>
            <person name="Sendall B.C."/>
            <person name="Niiyama Y."/>
            <person name="Tuji A."/>
            <person name="Willis A."/>
        </authorList>
    </citation>
    <scope>NUCLEOTIDE SEQUENCE [LARGE SCALE GENOMIC DNA]</scope>
    <source>
        <strain evidence="2 3">FSS-62</strain>
    </source>
</reference>
<evidence type="ECO:0000259" key="1">
    <source>
        <dbReference type="Pfam" id="PF12323"/>
    </source>
</evidence>
<dbReference type="InterPro" id="IPR021027">
    <property type="entry name" value="Transposase_put_HTH"/>
</dbReference>
<gene>
    <name evidence="2" type="ORF">NWP23_00980</name>
</gene>
<evidence type="ECO:0000313" key="2">
    <source>
        <dbReference type="EMBL" id="MDH6062388.1"/>
    </source>
</evidence>
<sequence length="58" mass="6895">MFLTTEHRRIVKQWFGVSRFVYNTTVKLVQDPSIKANWKGIKTDILNKLPQWSKSVPY</sequence>
<dbReference type="RefSeq" id="WP_280651743.1">
    <property type="nucleotide sequence ID" value="NZ_JANQDL010000008.1"/>
</dbReference>